<evidence type="ECO:0000313" key="2">
    <source>
        <dbReference type="EMBL" id="KAJ3835068.1"/>
    </source>
</evidence>
<keyword evidence="1" id="KW-0472">Membrane</keyword>
<evidence type="ECO:0000256" key="1">
    <source>
        <dbReference type="SAM" id="Phobius"/>
    </source>
</evidence>
<sequence length="132" mass="14521">MLLSSFACLSSYAFLSSCAFLSSFAIVSSSRSSRTGFCSYSVLCSVSFVALFGFFSCSRPRSRLPVHICVPVLVRICVLVLVPLAHPCSRCRCYSRECGLESRLNSFIILLCSISSCYHSLLPVCSCCKVRR</sequence>
<proteinExistence type="predicted"/>
<dbReference type="EMBL" id="MU806451">
    <property type="protein sequence ID" value="KAJ3835068.1"/>
    <property type="molecule type" value="Genomic_DNA"/>
</dbReference>
<organism evidence="2 3">
    <name type="scientific">Lentinula raphanica</name>
    <dbReference type="NCBI Taxonomy" id="153919"/>
    <lineage>
        <taxon>Eukaryota</taxon>
        <taxon>Fungi</taxon>
        <taxon>Dikarya</taxon>
        <taxon>Basidiomycota</taxon>
        <taxon>Agaricomycotina</taxon>
        <taxon>Agaricomycetes</taxon>
        <taxon>Agaricomycetidae</taxon>
        <taxon>Agaricales</taxon>
        <taxon>Marasmiineae</taxon>
        <taxon>Omphalotaceae</taxon>
        <taxon>Lentinula</taxon>
    </lineage>
</organism>
<comment type="caution">
    <text evidence="2">The sequence shown here is derived from an EMBL/GenBank/DDBJ whole genome shotgun (WGS) entry which is preliminary data.</text>
</comment>
<gene>
    <name evidence="2" type="ORF">F5878DRAFT_328855</name>
</gene>
<keyword evidence="3" id="KW-1185">Reference proteome</keyword>
<dbReference type="AlphaFoldDB" id="A0AA38P2E7"/>
<keyword evidence="1" id="KW-0812">Transmembrane</keyword>
<reference evidence="2" key="1">
    <citation type="submission" date="2022-08" db="EMBL/GenBank/DDBJ databases">
        <authorList>
            <consortium name="DOE Joint Genome Institute"/>
            <person name="Min B."/>
            <person name="Riley R."/>
            <person name="Sierra-Patev S."/>
            <person name="Naranjo-Ortiz M."/>
            <person name="Looney B."/>
            <person name="Konkel Z."/>
            <person name="Slot J.C."/>
            <person name="Sakamoto Y."/>
            <person name="Steenwyk J.L."/>
            <person name="Rokas A."/>
            <person name="Carro J."/>
            <person name="Camarero S."/>
            <person name="Ferreira P."/>
            <person name="Molpeceres G."/>
            <person name="Ruiz-Duenas F.J."/>
            <person name="Serrano A."/>
            <person name="Henrissat B."/>
            <person name="Drula E."/>
            <person name="Hughes K.W."/>
            <person name="Mata J.L."/>
            <person name="Ishikawa N.K."/>
            <person name="Vargas-Isla R."/>
            <person name="Ushijima S."/>
            <person name="Smith C.A."/>
            <person name="Ahrendt S."/>
            <person name="Andreopoulos W."/>
            <person name="He G."/>
            <person name="Labutti K."/>
            <person name="Lipzen A."/>
            <person name="Ng V."/>
            <person name="Sandor L."/>
            <person name="Barry K."/>
            <person name="Martinez A.T."/>
            <person name="Xiao Y."/>
            <person name="Gibbons J.G."/>
            <person name="Terashima K."/>
            <person name="Hibbett D.S."/>
            <person name="Grigoriev I.V."/>
        </authorList>
    </citation>
    <scope>NUCLEOTIDE SEQUENCE</scope>
    <source>
        <strain evidence="2">TFB9207</strain>
    </source>
</reference>
<evidence type="ECO:0000313" key="3">
    <source>
        <dbReference type="Proteomes" id="UP001163846"/>
    </source>
</evidence>
<dbReference type="Proteomes" id="UP001163846">
    <property type="component" value="Unassembled WGS sequence"/>
</dbReference>
<feature type="transmembrane region" description="Helical" evidence="1">
    <location>
        <begin position="39"/>
        <end position="57"/>
    </location>
</feature>
<keyword evidence="1" id="KW-1133">Transmembrane helix</keyword>
<protein>
    <submittedName>
        <fullName evidence="2">Uncharacterized protein</fullName>
    </submittedName>
</protein>
<accession>A0AA38P2E7</accession>
<feature type="transmembrane region" description="Helical" evidence="1">
    <location>
        <begin position="64"/>
        <end position="85"/>
    </location>
</feature>
<name>A0AA38P2E7_9AGAR</name>